<keyword evidence="2" id="KW-0812">Transmembrane</keyword>
<evidence type="ECO:0000313" key="3">
    <source>
        <dbReference type="EMBL" id="PWI69398.1"/>
    </source>
</evidence>
<feature type="transmembrane region" description="Helical" evidence="2">
    <location>
        <begin position="154"/>
        <end position="178"/>
    </location>
</feature>
<feature type="region of interest" description="Disordered" evidence="1">
    <location>
        <begin position="1"/>
        <end position="64"/>
    </location>
</feature>
<dbReference type="EMBL" id="LCWV01000012">
    <property type="protein sequence ID" value="PWI69398.1"/>
    <property type="molecule type" value="Genomic_DNA"/>
</dbReference>
<feature type="compositionally biased region" description="Low complexity" evidence="1">
    <location>
        <begin position="177"/>
        <end position="218"/>
    </location>
</feature>
<feature type="region of interest" description="Disordered" evidence="1">
    <location>
        <begin position="176"/>
        <end position="226"/>
    </location>
</feature>
<reference evidence="3 4" key="1">
    <citation type="journal article" date="2016" name="Front. Microbiol.">
        <title>Genome and transcriptome sequences reveal the specific parasitism of the nematophagous Purpureocillium lilacinum 36-1.</title>
        <authorList>
            <person name="Xie J."/>
            <person name="Li S."/>
            <person name="Mo C."/>
            <person name="Xiao X."/>
            <person name="Peng D."/>
            <person name="Wang G."/>
            <person name="Xiao Y."/>
        </authorList>
    </citation>
    <scope>NUCLEOTIDE SEQUENCE [LARGE SCALE GENOMIC DNA]</scope>
    <source>
        <strain evidence="3 4">36-1</strain>
    </source>
</reference>
<sequence length="492" mass="52970">MASHQPQHEGSRNHDRDANAPEVMQLSSPATNVPSLEREWQSQYQQTRAAEHPPLPTGDTAKEAVINTDDKYVVPMEVKAEYPETATATATSPQMSVPWTPDSEHMQHVNPDVISPNTPHEARGVAPDPPPAGSDAEKEEPKAKGKILGMSRKAFLILIVVLIIIIAAAVGGGVGGAVASSNKSKSDAATTSSSSSAVPSSTPTPSTTSSSATATSTSEPLPTLLTNQTWPAGPIHAFQGFSRNNYTGQPTKVVTTEGGTDFSFDIHSYIWIPNINNCCVNFCANSTKQGYIGYRCPATNQTDASESVARVFIWCQDSRSDKIAKDKGFILPQPRRARPLIPGANLPRPGDELDAPVTGTTAAAAGDAPTHKQYPYAGGETMLLRKVLRRPSEEPWLEVLERRRDMAFVMSQGPAEGCRVTHTRFEGSGKRLQVNLTYPLIVRCEAERNEWLCAQVEVSPLAAARTSSSFAFALADAEDICFRAPDEAYLSS</sequence>
<accession>A0A2U3E4G5</accession>
<dbReference type="AlphaFoldDB" id="A0A2U3E4G5"/>
<comment type="caution">
    <text evidence="3">The sequence shown here is derived from an EMBL/GenBank/DDBJ whole genome shotgun (WGS) entry which is preliminary data.</text>
</comment>
<protein>
    <submittedName>
        <fullName evidence="3">Uncharacterized protein</fullName>
    </submittedName>
</protein>
<gene>
    <name evidence="3" type="ORF">PCL_01045</name>
</gene>
<dbReference type="Proteomes" id="UP000245956">
    <property type="component" value="Unassembled WGS sequence"/>
</dbReference>
<feature type="region of interest" description="Disordered" evidence="1">
    <location>
        <begin position="84"/>
        <end position="144"/>
    </location>
</feature>
<keyword evidence="2" id="KW-0472">Membrane</keyword>
<keyword evidence="2" id="KW-1133">Transmembrane helix</keyword>
<organism evidence="3 4">
    <name type="scientific">Purpureocillium lilacinum</name>
    <name type="common">Paecilomyces lilacinus</name>
    <dbReference type="NCBI Taxonomy" id="33203"/>
    <lineage>
        <taxon>Eukaryota</taxon>
        <taxon>Fungi</taxon>
        <taxon>Dikarya</taxon>
        <taxon>Ascomycota</taxon>
        <taxon>Pezizomycotina</taxon>
        <taxon>Sordariomycetes</taxon>
        <taxon>Hypocreomycetidae</taxon>
        <taxon>Hypocreales</taxon>
        <taxon>Ophiocordycipitaceae</taxon>
        <taxon>Purpureocillium</taxon>
    </lineage>
</organism>
<evidence type="ECO:0000313" key="4">
    <source>
        <dbReference type="Proteomes" id="UP000245956"/>
    </source>
</evidence>
<name>A0A2U3E4G5_PURLI</name>
<evidence type="ECO:0000256" key="1">
    <source>
        <dbReference type="SAM" id="MobiDB-lite"/>
    </source>
</evidence>
<feature type="compositionally biased region" description="Basic and acidic residues" evidence="1">
    <location>
        <begin position="1"/>
        <end position="19"/>
    </location>
</feature>
<feature type="compositionally biased region" description="Polar residues" evidence="1">
    <location>
        <begin position="25"/>
        <end position="34"/>
    </location>
</feature>
<evidence type="ECO:0000256" key="2">
    <source>
        <dbReference type="SAM" id="Phobius"/>
    </source>
</evidence>
<proteinExistence type="predicted"/>